<organism evidence="3 4">
    <name type="scientific">Synaphobranchus kaupii</name>
    <name type="common">Kaup's arrowtooth eel</name>
    <dbReference type="NCBI Taxonomy" id="118154"/>
    <lineage>
        <taxon>Eukaryota</taxon>
        <taxon>Metazoa</taxon>
        <taxon>Chordata</taxon>
        <taxon>Craniata</taxon>
        <taxon>Vertebrata</taxon>
        <taxon>Euteleostomi</taxon>
        <taxon>Actinopterygii</taxon>
        <taxon>Neopterygii</taxon>
        <taxon>Teleostei</taxon>
        <taxon>Anguilliformes</taxon>
        <taxon>Synaphobranchidae</taxon>
        <taxon>Synaphobranchus</taxon>
    </lineage>
</organism>
<comment type="caution">
    <text evidence="3">The sequence shown here is derived from an EMBL/GenBank/DDBJ whole genome shotgun (WGS) entry which is preliminary data.</text>
</comment>
<keyword evidence="2" id="KW-0472">Membrane</keyword>
<proteinExistence type="predicted"/>
<protein>
    <submittedName>
        <fullName evidence="3">Uncharacterized protein</fullName>
    </submittedName>
</protein>
<accession>A0A9Q1FSK2</accession>
<name>A0A9Q1FSK2_SYNKA</name>
<keyword evidence="2" id="KW-1133">Transmembrane helix</keyword>
<gene>
    <name evidence="3" type="ORF">SKAU_G00136990</name>
</gene>
<evidence type="ECO:0000256" key="2">
    <source>
        <dbReference type="SAM" id="Phobius"/>
    </source>
</evidence>
<feature type="region of interest" description="Disordered" evidence="1">
    <location>
        <begin position="71"/>
        <end position="128"/>
    </location>
</feature>
<dbReference type="EMBL" id="JAINUF010000004">
    <property type="protein sequence ID" value="KAJ8364868.1"/>
    <property type="molecule type" value="Genomic_DNA"/>
</dbReference>
<evidence type="ECO:0000256" key="1">
    <source>
        <dbReference type="SAM" id="MobiDB-lite"/>
    </source>
</evidence>
<feature type="compositionally biased region" description="Polar residues" evidence="1">
    <location>
        <begin position="85"/>
        <end position="95"/>
    </location>
</feature>
<feature type="transmembrane region" description="Helical" evidence="2">
    <location>
        <begin position="27"/>
        <end position="48"/>
    </location>
</feature>
<dbReference type="AlphaFoldDB" id="A0A9Q1FSK2"/>
<feature type="compositionally biased region" description="Polar residues" evidence="1">
    <location>
        <begin position="113"/>
        <end position="128"/>
    </location>
</feature>
<evidence type="ECO:0000313" key="4">
    <source>
        <dbReference type="Proteomes" id="UP001152622"/>
    </source>
</evidence>
<keyword evidence="2" id="KW-0812">Transmembrane</keyword>
<dbReference type="Proteomes" id="UP001152622">
    <property type="component" value="Chromosome 4"/>
</dbReference>
<keyword evidence="4" id="KW-1185">Reference proteome</keyword>
<sequence length="128" mass="14138">MTPVFYDNGPERRRGGLMRRLGCGKTTGLFILGLISILVVASTLLLPATTIRERTIRQLFTSTTVQYVAIAQNESDTTQEDPEDPSQNPQFSTPQYCPATPMPRPHQPGQGLGNASRQPTNEPNFLNH</sequence>
<evidence type="ECO:0000313" key="3">
    <source>
        <dbReference type="EMBL" id="KAJ8364868.1"/>
    </source>
</evidence>
<reference evidence="3" key="1">
    <citation type="journal article" date="2023" name="Science">
        <title>Genome structures resolve the early diversification of teleost fishes.</title>
        <authorList>
            <person name="Parey E."/>
            <person name="Louis A."/>
            <person name="Montfort J."/>
            <person name="Bouchez O."/>
            <person name="Roques C."/>
            <person name="Iampietro C."/>
            <person name="Lluch J."/>
            <person name="Castinel A."/>
            <person name="Donnadieu C."/>
            <person name="Desvignes T."/>
            <person name="Floi Bucao C."/>
            <person name="Jouanno E."/>
            <person name="Wen M."/>
            <person name="Mejri S."/>
            <person name="Dirks R."/>
            <person name="Jansen H."/>
            <person name="Henkel C."/>
            <person name="Chen W.J."/>
            <person name="Zahm M."/>
            <person name="Cabau C."/>
            <person name="Klopp C."/>
            <person name="Thompson A.W."/>
            <person name="Robinson-Rechavi M."/>
            <person name="Braasch I."/>
            <person name="Lecointre G."/>
            <person name="Bobe J."/>
            <person name="Postlethwait J.H."/>
            <person name="Berthelot C."/>
            <person name="Roest Crollius H."/>
            <person name="Guiguen Y."/>
        </authorList>
    </citation>
    <scope>NUCLEOTIDE SEQUENCE</scope>
    <source>
        <strain evidence="3">WJC10195</strain>
    </source>
</reference>